<gene>
    <name evidence="2" type="ORF">ElyMa_003924700</name>
</gene>
<dbReference type="EMBL" id="BMAT01007972">
    <property type="protein sequence ID" value="GFR75602.1"/>
    <property type="molecule type" value="Genomic_DNA"/>
</dbReference>
<feature type="transmembrane region" description="Helical" evidence="1">
    <location>
        <begin position="53"/>
        <end position="73"/>
    </location>
</feature>
<keyword evidence="3" id="KW-1185">Reference proteome</keyword>
<sequence>MDQSYRHGLMVDVRLSNREIRGLNSGFVGRFLILGEGSLKEVRWLSLAFGNQVVVFFPLITVALCVSVAALYTDRAQYVHGLRLFTQMSSPDSGAQ</sequence>
<comment type="caution">
    <text evidence="2">The sequence shown here is derived from an EMBL/GenBank/DDBJ whole genome shotgun (WGS) entry which is preliminary data.</text>
</comment>
<evidence type="ECO:0000313" key="2">
    <source>
        <dbReference type="EMBL" id="GFR75602.1"/>
    </source>
</evidence>
<protein>
    <submittedName>
        <fullName evidence="2">Uncharacterized protein</fullName>
    </submittedName>
</protein>
<evidence type="ECO:0000256" key="1">
    <source>
        <dbReference type="SAM" id="Phobius"/>
    </source>
</evidence>
<reference evidence="2 3" key="1">
    <citation type="journal article" date="2021" name="Elife">
        <title>Chloroplast acquisition without the gene transfer in kleptoplastic sea slugs, Plakobranchus ocellatus.</title>
        <authorList>
            <person name="Maeda T."/>
            <person name="Takahashi S."/>
            <person name="Yoshida T."/>
            <person name="Shimamura S."/>
            <person name="Takaki Y."/>
            <person name="Nagai Y."/>
            <person name="Toyoda A."/>
            <person name="Suzuki Y."/>
            <person name="Arimoto A."/>
            <person name="Ishii H."/>
            <person name="Satoh N."/>
            <person name="Nishiyama T."/>
            <person name="Hasebe M."/>
            <person name="Maruyama T."/>
            <person name="Minagawa J."/>
            <person name="Obokata J."/>
            <person name="Shigenobu S."/>
        </authorList>
    </citation>
    <scope>NUCLEOTIDE SEQUENCE [LARGE SCALE GENOMIC DNA]</scope>
</reference>
<dbReference type="Proteomes" id="UP000762676">
    <property type="component" value="Unassembled WGS sequence"/>
</dbReference>
<organism evidence="2 3">
    <name type="scientific">Elysia marginata</name>
    <dbReference type="NCBI Taxonomy" id="1093978"/>
    <lineage>
        <taxon>Eukaryota</taxon>
        <taxon>Metazoa</taxon>
        <taxon>Spiralia</taxon>
        <taxon>Lophotrochozoa</taxon>
        <taxon>Mollusca</taxon>
        <taxon>Gastropoda</taxon>
        <taxon>Heterobranchia</taxon>
        <taxon>Euthyneura</taxon>
        <taxon>Panpulmonata</taxon>
        <taxon>Sacoglossa</taxon>
        <taxon>Placobranchoidea</taxon>
        <taxon>Plakobranchidae</taxon>
        <taxon>Elysia</taxon>
    </lineage>
</organism>
<accession>A0AAV4FQL3</accession>
<keyword evidence="1" id="KW-1133">Transmembrane helix</keyword>
<proteinExistence type="predicted"/>
<name>A0AAV4FQL3_9GAST</name>
<evidence type="ECO:0000313" key="3">
    <source>
        <dbReference type="Proteomes" id="UP000762676"/>
    </source>
</evidence>
<keyword evidence="1" id="KW-0472">Membrane</keyword>
<dbReference type="AlphaFoldDB" id="A0AAV4FQL3"/>
<keyword evidence="1" id="KW-0812">Transmembrane</keyword>